<accession>A0A834ELF9</accession>
<comment type="caution">
    <text evidence="1">The sequence shown here is derived from an EMBL/GenBank/DDBJ whole genome shotgun (WGS) entry which is preliminary data.</text>
</comment>
<dbReference type="EMBL" id="JABVXQ010000002">
    <property type="protein sequence ID" value="KAF6125395.1"/>
    <property type="molecule type" value="Genomic_DNA"/>
</dbReference>
<reference evidence="1 2" key="1">
    <citation type="journal article" date="2020" name="Nature">
        <title>Six reference-quality genomes reveal evolution of bat adaptations.</title>
        <authorList>
            <person name="Jebb D."/>
            <person name="Huang Z."/>
            <person name="Pippel M."/>
            <person name="Hughes G.M."/>
            <person name="Lavrichenko K."/>
            <person name="Devanna P."/>
            <person name="Winkler S."/>
            <person name="Jermiin L.S."/>
            <person name="Skirmuntt E.C."/>
            <person name="Katzourakis A."/>
            <person name="Burkitt-Gray L."/>
            <person name="Ray D.A."/>
            <person name="Sullivan K.A.M."/>
            <person name="Roscito J.G."/>
            <person name="Kirilenko B.M."/>
            <person name="Davalos L.M."/>
            <person name="Corthals A.P."/>
            <person name="Power M.L."/>
            <person name="Jones G."/>
            <person name="Ransome R.D."/>
            <person name="Dechmann D.K.N."/>
            <person name="Locatelli A.G."/>
            <person name="Puechmaille S.J."/>
            <person name="Fedrigo O."/>
            <person name="Jarvis E.D."/>
            <person name="Hiller M."/>
            <person name="Vernes S.C."/>
            <person name="Myers E.W."/>
            <person name="Teeling E.C."/>
        </authorList>
    </citation>
    <scope>NUCLEOTIDE SEQUENCE [LARGE SCALE GENOMIC DNA]</scope>
    <source>
        <strain evidence="1">Bat1K_MPI-CBG_1</strain>
    </source>
</reference>
<gene>
    <name evidence="1" type="ORF">HJG60_009868</name>
</gene>
<name>A0A834ELF9_9CHIR</name>
<dbReference type="AlphaFoldDB" id="A0A834ELF9"/>
<dbReference type="Proteomes" id="UP000664940">
    <property type="component" value="Unassembled WGS sequence"/>
</dbReference>
<evidence type="ECO:0000313" key="1">
    <source>
        <dbReference type="EMBL" id="KAF6125395.1"/>
    </source>
</evidence>
<protein>
    <submittedName>
        <fullName evidence="1">Uncharacterized protein</fullName>
    </submittedName>
</protein>
<proteinExistence type="predicted"/>
<organism evidence="1 2">
    <name type="scientific">Phyllostomus discolor</name>
    <name type="common">pale spear-nosed bat</name>
    <dbReference type="NCBI Taxonomy" id="89673"/>
    <lineage>
        <taxon>Eukaryota</taxon>
        <taxon>Metazoa</taxon>
        <taxon>Chordata</taxon>
        <taxon>Craniata</taxon>
        <taxon>Vertebrata</taxon>
        <taxon>Euteleostomi</taxon>
        <taxon>Mammalia</taxon>
        <taxon>Eutheria</taxon>
        <taxon>Laurasiatheria</taxon>
        <taxon>Chiroptera</taxon>
        <taxon>Yangochiroptera</taxon>
        <taxon>Phyllostomidae</taxon>
        <taxon>Phyllostominae</taxon>
        <taxon>Phyllostomus</taxon>
    </lineage>
</organism>
<sequence length="79" mass="8621">MESCGLVETPLHTKGRKAKNVLHDHDHFSCCGCLGGTAGPQPSSNLPDSDFLTDASWTKPTWSHFEVHWNGQKGDEQAS</sequence>
<evidence type="ECO:0000313" key="2">
    <source>
        <dbReference type="Proteomes" id="UP000664940"/>
    </source>
</evidence>